<dbReference type="AlphaFoldDB" id="A0A553DV66"/>
<comment type="caution">
    <text evidence="1">The sequence shown here is derived from an EMBL/GenBank/DDBJ whole genome shotgun (WGS) entry which is preliminary data.</text>
</comment>
<evidence type="ECO:0000313" key="2">
    <source>
        <dbReference type="Proteomes" id="UP000316371"/>
    </source>
</evidence>
<organism evidence="1 2">
    <name type="scientific">Flavobacterium restrictum</name>
    <dbReference type="NCBI Taxonomy" id="2594428"/>
    <lineage>
        <taxon>Bacteria</taxon>
        <taxon>Pseudomonadati</taxon>
        <taxon>Bacteroidota</taxon>
        <taxon>Flavobacteriia</taxon>
        <taxon>Flavobacteriales</taxon>
        <taxon>Flavobacteriaceae</taxon>
        <taxon>Flavobacterium</taxon>
    </lineage>
</organism>
<dbReference type="EMBL" id="VJZT01000015">
    <property type="protein sequence ID" value="TRX36652.1"/>
    <property type="molecule type" value="Genomic_DNA"/>
</dbReference>
<dbReference type="Proteomes" id="UP000316371">
    <property type="component" value="Unassembled WGS sequence"/>
</dbReference>
<evidence type="ECO:0000313" key="1">
    <source>
        <dbReference type="EMBL" id="TRX36652.1"/>
    </source>
</evidence>
<name>A0A553DV66_9FLAO</name>
<dbReference type="OrthoDB" id="1492911at2"/>
<proteinExistence type="predicted"/>
<reference evidence="1 2" key="1">
    <citation type="submission" date="2019-07" db="EMBL/GenBank/DDBJ databases">
        <title>Novel species of Flavobacterium.</title>
        <authorList>
            <person name="Liu Q."/>
            <person name="Xin Y.-H."/>
        </authorList>
    </citation>
    <scope>NUCLEOTIDE SEQUENCE [LARGE SCALE GENOMIC DNA]</scope>
    <source>
        <strain evidence="1 2">LB1R34</strain>
    </source>
</reference>
<gene>
    <name evidence="1" type="ORF">FNW21_13075</name>
</gene>
<protein>
    <submittedName>
        <fullName evidence="1">Uncharacterized protein</fullName>
    </submittedName>
</protein>
<accession>A0A553DV66</accession>
<keyword evidence="2" id="KW-1185">Reference proteome</keyword>
<sequence length="309" mass="36240">MYLEDYRHNDYQLLFLRVLSYSDKPQIELTYNEYSNHGFSNTMFDIKDLENQDNFINNGRRNTLSISMWFLALEAYINALCKVTAIIKQISVDEIIKKEISGRIAFLIEELGYNKMKIKKTGVFNRVNEFRRFRNEIFHDRHSGEELKFEKTLFSSIPIRSGQVDVFQSLQIFLEVTSLFRFAIPGLDLMPNIAVGNEAELKFEKLDTIYSRFLAPFFQRVLIKRKLEIELELSFTLYQLDPSAIFKVGEIIPITKILQDEKYNISNLPKTNLGEELYNLILNSNESTTGLNFIKDFEDLRLSKLEMRG</sequence>
<dbReference type="RefSeq" id="WP_144257205.1">
    <property type="nucleotide sequence ID" value="NZ_VJZT01000015.1"/>
</dbReference>